<evidence type="ECO:0000259" key="12">
    <source>
        <dbReference type="Pfam" id="PF02687"/>
    </source>
</evidence>
<keyword evidence="8 10" id="KW-0472">Membrane</keyword>
<dbReference type="Gene3D" id="3.30.70.3040">
    <property type="match status" value="1"/>
</dbReference>
<protein>
    <recommendedName>
        <fullName evidence="3 10">Cell division protein FtsX</fullName>
    </recommendedName>
</protein>
<dbReference type="Proteomes" id="UP000886865">
    <property type="component" value="Unassembled WGS sequence"/>
</dbReference>
<evidence type="ECO:0000259" key="13">
    <source>
        <dbReference type="Pfam" id="PF18075"/>
    </source>
</evidence>
<dbReference type="EMBL" id="DVJQ01000076">
    <property type="protein sequence ID" value="HIS75157.1"/>
    <property type="molecule type" value="Genomic_DNA"/>
</dbReference>
<gene>
    <name evidence="14" type="ORF">IAA86_09095</name>
</gene>
<dbReference type="InterPro" id="IPR004513">
    <property type="entry name" value="FtsX"/>
</dbReference>
<dbReference type="AlphaFoldDB" id="A0A9D1JYX6"/>
<reference evidence="14" key="2">
    <citation type="journal article" date="2021" name="PeerJ">
        <title>Extensive microbial diversity within the chicken gut microbiome revealed by metagenomics and culture.</title>
        <authorList>
            <person name="Gilroy R."/>
            <person name="Ravi A."/>
            <person name="Getino M."/>
            <person name="Pursley I."/>
            <person name="Horton D.L."/>
            <person name="Alikhan N.F."/>
            <person name="Baker D."/>
            <person name="Gharbi K."/>
            <person name="Hall N."/>
            <person name="Watson M."/>
            <person name="Adriaenssens E.M."/>
            <person name="Foster-Nyarko E."/>
            <person name="Jarju S."/>
            <person name="Secka A."/>
            <person name="Antonio M."/>
            <person name="Oren A."/>
            <person name="Chaudhuri R.R."/>
            <person name="La Ragione R."/>
            <person name="Hildebrand F."/>
            <person name="Pallen M.J."/>
        </authorList>
    </citation>
    <scope>NUCLEOTIDE SEQUENCE</scope>
    <source>
        <strain evidence="14">CHK152-2871</strain>
    </source>
</reference>
<dbReference type="GO" id="GO:0051301">
    <property type="term" value="P:cell division"/>
    <property type="evidence" value="ECO:0007669"/>
    <property type="project" value="UniProtKB-KW"/>
</dbReference>
<dbReference type="PANTHER" id="PTHR47755">
    <property type="entry name" value="CELL DIVISION PROTEIN FTSX"/>
    <property type="match status" value="1"/>
</dbReference>
<comment type="caution">
    <text evidence="14">The sequence shown here is derived from an EMBL/GenBank/DDBJ whole genome shotgun (WGS) entry which is preliminary data.</text>
</comment>
<feature type="transmembrane region" description="Helical" evidence="11">
    <location>
        <begin position="233"/>
        <end position="255"/>
    </location>
</feature>
<feature type="transmembrane region" description="Helical" evidence="11">
    <location>
        <begin position="276"/>
        <end position="298"/>
    </location>
</feature>
<comment type="subcellular location">
    <subcellularLocation>
        <location evidence="1">Cell membrane</location>
        <topology evidence="1">Multi-pass membrane protein</topology>
    </subcellularLocation>
</comment>
<sequence length="304" mass="33789">MTNGTRRSRLKQKVKSHLPKDWLTELRIAYRIGIETIKGVAQAGLINIAIITTMAAILTIFGAIFRTTLSVSSMVSAMGNVLEISAYLNHDADINATVKEIRSLEHVKGVKYISREASWAELKREIDVPDVQNPLPDTLHIKVDDPKNIETVMNEVKPISGVSDLSYAKDLVSKFQMINKISHTITLVVVIIACILTITIINNTIELVIQSRKEEIEIMRLMGVSNWYIKSPLVLQGAIYGFCGALVAIIPINIVQGYLQKMHEFFMMPAYSYSQGLVVFSVLLIGVLFSAGGSFMSIKKHLQV</sequence>
<dbReference type="PIRSF" id="PIRSF003097">
    <property type="entry name" value="FtsX"/>
    <property type="match status" value="1"/>
</dbReference>
<dbReference type="InterPro" id="IPR040690">
    <property type="entry name" value="FtsX_ECD"/>
</dbReference>
<dbReference type="GO" id="GO:0005886">
    <property type="term" value="C:plasma membrane"/>
    <property type="evidence" value="ECO:0007669"/>
    <property type="project" value="UniProtKB-SubCell"/>
</dbReference>
<evidence type="ECO:0000256" key="9">
    <source>
        <dbReference type="ARBA" id="ARBA00023306"/>
    </source>
</evidence>
<proteinExistence type="inferred from homology"/>
<evidence type="ECO:0000256" key="6">
    <source>
        <dbReference type="ARBA" id="ARBA00022692"/>
    </source>
</evidence>
<evidence type="ECO:0000256" key="7">
    <source>
        <dbReference type="ARBA" id="ARBA00022989"/>
    </source>
</evidence>
<dbReference type="InterPro" id="IPR003838">
    <property type="entry name" value="ABC3_permease_C"/>
</dbReference>
<evidence type="ECO:0000256" key="4">
    <source>
        <dbReference type="ARBA" id="ARBA00022475"/>
    </source>
</evidence>
<dbReference type="PANTHER" id="PTHR47755:SF1">
    <property type="entry name" value="CELL DIVISION PROTEIN FTSX"/>
    <property type="match status" value="1"/>
</dbReference>
<keyword evidence="7 11" id="KW-1133">Transmembrane helix</keyword>
<name>A0A9D1JYX6_9BACT</name>
<reference evidence="14" key="1">
    <citation type="submission" date="2020-10" db="EMBL/GenBank/DDBJ databases">
        <authorList>
            <person name="Gilroy R."/>
        </authorList>
    </citation>
    <scope>NUCLEOTIDE SEQUENCE</scope>
    <source>
        <strain evidence="14">CHK152-2871</strain>
    </source>
</reference>
<comment type="similarity">
    <text evidence="2 10">Belongs to the ABC-4 integral membrane protein family. FtsX subfamily.</text>
</comment>
<feature type="domain" description="FtsX extracellular" evidence="13">
    <location>
        <begin position="82"/>
        <end position="164"/>
    </location>
</feature>
<keyword evidence="4 10" id="KW-1003">Cell membrane</keyword>
<evidence type="ECO:0000256" key="8">
    <source>
        <dbReference type="ARBA" id="ARBA00023136"/>
    </source>
</evidence>
<evidence type="ECO:0000256" key="3">
    <source>
        <dbReference type="ARBA" id="ARBA00021907"/>
    </source>
</evidence>
<evidence type="ECO:0000256" key="5">
    <source>
        <dbReference type="ARBA" id="ARBA00022618"/>
    </source>
</evidence>
<feature type="transmembrane region" description="Helical" evidence="11">
    <location>
        <begin position="184"/>
        <end position="205"/>
    </location>
</feature>
<dbReference type="Pfam" id="PF18075">
    <property type="entry name" value="FtsX_ECD"/>
    <property type="match status" value="1"/>
</dbReference>
<accession>A0A9D1JYX6</accession>
<dbReference type="Pfam" id="PF02687">
    <property type="entry name" value="FtsX"/>
    <property type="match status" value="1"/>
</dbReference>
<evidence type="ECO:0000313" key="14">
    <source>
        <dbReference type="EMBL" id="HIS75157.1"/>
    </source>
</evidence>
<organism evidence="14 15">
    <name type="scientific">Candidatus Galligastranaerophilus intestinavium</name>
    <dbReference type="NCBI Taxonomy" id="2840836"/>
    <lineage>
        <taxon>Bacteria</taxon>
        <taxon>Candidatus Galligastranaerophilus</taxon>
    </lineage>
</organism>
<feature type="domain" description="ABC3 transporter permease C-terminal" evidence="12">
    <location>
        <begin position="188"/>
        <end position="299"/>
    </location>
</feature>
<feature type="transmembrane region" description="Helical" evidence="11">
    <location>
        <begin position="45"/>
        <end position="65"/>
    </location>
</feature>
<evidence type="ECO:0000256" key="2">
    <source>
        <dbReference type="ARBA" id="ARBA00007379"/>
    </source>
</evidence>
<evidence type="ECO:0000313" key="15">
    <source>
        <dbReference type="Proteomes" id="UP000886865"/>
    </source>
</evidence>
<evidence type="ECO:0000256" key="11">
    <source>
        <dbReference type="SAM" id="Phobius"/>
    </source>
</evidence>
<keyword evidence="9 10" id="KW-0131">Cell cycle</keyword>
<evidence type="ECO:0000256" key="10">
    <source>
        <dbReference type="PIRNR" id="PIRNR003097"/>
    </source>
</evidence>
<evidence type="ECO:0000256" key="1">
    <source>
        <dbReference type="ARBA" id="ARBA00004651"/>
    </source>
</evidence>
<keyword evidence="6 11" id="KW-0812">Transmembrane</keyword>
<keyword evidence="5 10" id="KW-0132">Cell division</keyword>